<protein>
    <submittedName>
        <fullName evidence="1">Uncharacterized protein</fullName>
    </submittedName>
</protein>
<name>A0ACB7XP48_9ERIC</name>
<sequence>MANFAHPVFLLIFSFSLFADALTDTILQGQLVTTSTTIISSGNEFELGFFSPGNENSTVSSYLGVWYKKVSVKTIVWVANRDRPLTNSSAVLTIAADGNLVIQEGRSSYLLSNITSSGNTSATLWDTGNLVLIDMRSGERLWQSFDHPSDTLLPGMKLGYDKRNGKTWSLLAWKTKYDPGPGGFSVKLDTQGTNQIFILKGSQKYWNSGPWKGQAFVHMPELPRSPVFNFTYVSNDNESYFTYSLKNPSMTGRSVVDASGQIQVFIWIEARGEWNFLYSQPKDQCDIYAFCGALGTCNRNHFPNCQCFPGFQPKYEGDWNVGDWSGGCVRKVHLQCGNDSEVNGHEDQFLRISKVRLPDNPIALSQVRSIGDCQLACFSNCSCSAYTYDGNDGCSLWREELLNVNQLTDNDPEARDLYLRLAASEFLSEGKGNGIVTIIYLTKWM</sequence>
<proteinExistence type="predicted"/>
<reference evidence="1 2" key="1">
    <citation type="journal article" date="2021" name="Hortic Res">
        <title>High-quality reference genome and annotation aids understanding of berry development for evergreen blueberry (Vaccinium darrowii).</title>
        <authorList>
            <person name="Yu J."/>
            <person name="Hulse-Kemp A.M."/>
            <person name="Babiker E."/>
            <person name="Staton M."/>
        </authorList>
    </citation>
    <scope>NUCLEOTIDE SEQUENCE [LARGE SCALE GENOMIC DNA]</scope>
    <source>
        <strain evidence="2">cv. NJ 8807/NJ 8810</strain>
        <tissue evidence="1">Young leaf</tissue>
    </source>
</reference>
<accession>A0ACB7XP48</accession>
<organism evidence="1 2">
    <name type="scientific">Vaccinium darrowii</name>
    <dbReference type="NCBI Taxonomy" id="229202"/>
    <lineage>
        <taxon>Eukaryota</taxon>
        <taxon>Viridiplantae</taxon>
        <taxon>Streptophyta</taxon>
        <taxon>Embryophyta</taxon>
        <taxon>Tracheophyta</taxon>
        <taxon>Spermatophyta</taxon>
        <taxon>Magnoliopsida</taxon>
        <taxon>eudicotyledons</taxon>
        <taxon>Gunneridae</taxon>
        <taxon>Pentapetalae</taxon>
        <taxon>asterids</taxon>
        <taxon>Ericales</taxon>
        <taxon>Ericaceae</taxon>
        <taxon>Vaccinioideae</taxon>
        <taxon>Vaccinieae</taxon>
        <taxon>Vaccinium</taxon>
    </lineage>
</organism>
<gene>
    <name evidence="1" type="ORF">Vadar_006990</name>
</gene>
<comment type="caution">
    <text evidence="1">The sequence shown here is derived from an EMBL/GenBank/DDBJ whole genome shotgun (WGS) entry which is preliminary data.</text>
</comment>
<evidence type="ECO:0000313" key="2">
    <source>
        <dbReference type="Proteomes" id="UP000828048"/>
    </source>
</evidence>
<dbReference type="Proteomes" id="UP000828048">
    <property type="component" value="Chromosome 1"/>
</dbReference>
<evidence type="ECO:0000313" key="1">
    <source>
        <dbReference type="EMBL" id="KAH7842584.1"/>
    </source>
</evidence>
<keyword evidence="2" id="KW-1185">Reference proteome</keyword>
<dbReference type="EMBL" id="CM037151">
    <property type="protein sequence ID" value="KAH7842584.1"/>
    <property type="molecule type" value="Genomic_DNA"/>
</dbReference>